<evidence type="ECO:0000313" key="2">
    <source>
        <dbReference type="Proteomes" id="UP000494218"/>
    </source>
</evidence>
<reference evidence="1 2" key="1">
    <citation type="submission" date="2019-09" db="EMBL/GenBank/DDBJ databases">
        <authorList>
            <person name="Depoorter E."/>
        </authorList>
    </citation>
    <scope>NUCLEOTIDE SEQUENCE [LARGE SCALE GENOMIC DNA]</scope>
    <source>
        <strain evidence="1">LMG 23254</strain>
    </source>
</reference>
<gene>
    <name evidence="1" type="ORF">BLA23254_04215</name>
</gene>
<accession>A0A6P2N6M0</accession>
<organism evidence="1 2">
    <name type="scientific">Burkholderia lata (strain ATCC 17760 / DSM 23089 / LMG 22485 / NCIMB 9086 / R18194 / 383)</name>
    <dbReference type="NCBI Taxonomy" id="482957"/>
    <lineage>
        <taxon>Bacteria</taxon>
        <taxon>Pseudomonadati</taxon>
        <taxon>Pseudomonadota</taxon>
        <taxon>Betaproteobacteria</taxon>
        <taxon>Burkholderiales</taxon>
        <taxon>Burkholderiaceae</taxon>
        <taxon>Burkholderia</taxon>
        <taxon>Burkholderia cepacia complex</taxon>
    </lineage>
</organism>
<protein>
    <submittedName>
        <fullName evidence="1">Uncharacterized protein</fullName>
    </submittedName>
</protein>
<evidence type="ECO:0000313" key="1">
    <source>
        <dbReference type="EMBL" id="VWB89077.1"/>
    </source>
</evidence>
<dbReference type="EMBL" id="CABVPW010000020">
    <property type="protein sequence ID" value="VWB89077.1"/>
    <property type="molecule type" value="Genomic_DNA"/>
</dbReference>
<proteinExistence type="predicted"/>
<dbReference type="Proteomes" id="UP000494218">
    <property type="component" value="Unassembled WGS sequence"/>
</dbReference>
<dbReference type="AlphaFoldDB" id="A0A6P2N6M0"/>
<name>A0A6P2N6M0_BURL3</name>
<sequence>MPDFAWCISARRPDGMREDSYGYLRHNMGRRRILAACGTPRSALRETDWCNSGKAAQSANHFGARAFTLA</sequence>